<evidence type="ECO:0000313" key="7">
    <source>
        <dbReference type="Proteomes" id="UP000831768"/>
    </source>
</evidence>
<dbReference type="RefSeq" id="WP_247994444.1">
    <property type="nucleotide sequence ID" value="NZ_CP096019.1"/>
</dbReference>
<dbReference type="InterPro" id="IPR038978">
    <property type="entry name" value="MJ0935"/>
</dbReference>
<dbReference type="EMBL" id="CP096019">
    <property type="protein sequence ID" value="UPM43785.1"/>
    <property type="molecule type" value="Genomic_DNA"/>
</dbReference>
<organism evidence="6 7">
    <name type="scientific">Halocatena salina</name>
    <dbReference type="NCBI Taxonomy" id="2934340"/>
    <lineage>
        <taxon>Archaea</taxon>
        <taxon>Methanobacteriati</taxon>
        <taxon>Methanobacteriota</taxon>
        <taxon>Stenosarchaea group</taxon>
        <taxon>Halobacteria</taxon>
        <taxon>Halobacteriales</taxon>
        <taxon>Natronomonadaceae</taxon>
        <taxon>Halocatena</taxon>
    </lineage>
</organism>
<evidence type="ECO:0000256" key="1">
    <source>
        <dbReference type="ARBA" id="ARBA00004141"/>
    </source>
</evidence>
<feature type="transmembrane region" description="Helical" evidence="5">
    <location>
        <begin position="131"/>
        <end position="149"/>
    </location>
</feature>
<dbReference type="Pfam" id="PF01956">
    <property type="entry name" value="EMC3_TMCO1"/>
    <property type="match status" value="1"/>
</dbReference>
<sequence length="206" mass="22303">MVLESGGWTVYDTMAGILSLVLVSGYLLTPVEHLVVTALDLVFAPLVTVIPFTLFFFGLAGVTGASSTVIRYCLHDHEQLDRLQSRLTELQEALSTAHDGDSAGTQEELSPEHRAFVNSWIATIKLQFRPVVWSLLVTVPVFLWLRWAMIAPTAAAVPVALTVPIVGSVPLSATLIGPIKVWLAWYVGGSVSASVLSRRLLDHVTA</sequence>
<comment type="subcellular location">
    <subcellularLocation>
        <location evidence="1">Membrane</location>
        <topology evidence="1">Multi-pass membrane protein</topology>
    </subcellularLocation>
</comment>
<evidence type="ECO:0000256" key="3">
    <source>
        <dbReference type="ARBA" id="ARBA00022989"/>
    </source>
</evidence>
<reference evidence="6" key="1">
    <citation type="submission" date="2022-04" db="EMBL/GenBank/DDBJ databases">
        <title>Halocatena sp. nov., isolated from a salt lake.</title>
        <authorList>
            <person name="Cui H.-L."/>
        </authorList>
    </citation>
    <scope>NUCLEOTIDE SEQUENCE</scope>
    <source>
        <strain evidence="6">AD-1</strain>
    </source>
</reference>
<dbReference type="GO" id="GO:0016020">
    <property type="term" value="C:membrane"/>
    <property type="evidence" value="ECO:0007669"/>
    <property type="project" value="UniProtKB-SubCell"/>
</dbReference>
<dbReference type="KEGG" id="haad:MW046_04900"/>
<feature type="transmembrane region" description="Helical" evidence="5">
    <location>
        <begin position="155"/>
        <end position="176"/>
    </location>
</feature>
<feature type="transmembrane region" description="Helical" evidence="5">
    <location>
        <begin position="41"/>
        <end position="62"/>
    </location>
</feature>
<name>A0A8U0A3K7_9EURY</name>
<dbReference type="GeneID" id="71927361"/>
<keyword evidence="3 5" id="KW-1133">Transmembrane helix</keyword>
<dbReference type="Proteomes" id="UP000831768">
    <property type="component" value="Chromosome"/>
</dbReference>
<dbReference type="InterPro" id="IPR002809">
    <property type="entry name" value="EMC3/TMCO1"/>
</dbReference>
<keyword evidence="4 5" id="KW-0472">Membrane</keyword>
<proteinExistence type="predicted"/>
<protein>
    <submittedName>
        <fullName evidence="6">EMC3/TMCO1 family protein</fullName>
    </submittedName>
</protein>
<dbReference type="AlphaFoldDB" id="A0A8U0A3K7"/>
<evidence type="ECO:0000256" key="4">
    <source>
        <dbReference type="ARBA" id="ARBA00023136"/>
    </source>
</evidence>
<dbReference type="SMART" id="SM01415">
    <property type="entry name" value="DUF106"/>
    <property type="match status" value="1"/>
</dbReference>
<accession>A0A8U0A3K7</accession>
<dbReference type="PANTHER" id="PTHR42198">
    <property type="entry name" value="INTEGRAL MEMBRANE PROTEIN"/>
    <property type="match status" value="1"/>
</dbReference>
<keyword evidence="7" id="KW-1185">Reference proteome</keyword>
<evidence type="ECO:0000256" key="2">
    <source>
        <dbReference type="ARBA" id="ARBA00022692"/>
    </source>
</evidence>
<feature type="transmembrane region" description="Helical" evidence="5">
    <location>
        <begin position="9"/>
        <end position="29"/>
    </location>
</feature>
<evidence type="ECO:0000256" key="5">
    <source>
        <dbReference type="SAM" id="Phobius"/>
    </source>
</evidence>
<evidence type="ECO:0000313" key="6">
    <source>
        <dbReference type="EMBL" id="UPM43785.1"/>
    </source>
</evidence>
<dbReference type="PANTHER" id="PTHR42198:SF1">
    <property type="entry name" value="INTEGRAL MEMBRANE PROTEIN"/>
    <property type="match status" value="1"/>
</dbReference>
<keyword evidence="2 5" id="KW-0812">Transmembrane</keyword>
<gene>
    <name evidence="6" type="ORF">MW046_04900</name>
</gene>